<accession>A0A0S3SXL5</accession>
<dbReference type="EMBL" id="AP015042">
    <property type="protein sequence ID" value="BAT97722.1"/>
    <property type="molecule type" value="Genomic_DNA"/>
</dbReference>
<gene>
    <name evidence="2" type="primary">Vigan.09G125100</name>
    <name evidence="2" type="ORF">VIGAN_09125100</name>
</gene>
<evidence type="ECO:0000313" key="2">
    <source>
        <dbReference type="EMBL" id="BAT97722.1"/>
    </source>
</evidence>
<dbReference type="Proteomes" id="UP000291084">
    <property type="component" value="Chromosome 9"/>
</dbReference>
<evidence type="ECO:0000313" key="3">
    <source>
        <dbReference type="Proteomes" id="UP000291084"/>
    </source>
</evidence>
<organism evidence="2 3">
    <name type="scientific">Vigna angularis var. angularis</name>
    <dbReference type="NCBI Taxonomy" id="157739"/>
    <lineage>
        <taxon>Eukaryota</taxon>
        <taxon>Viridiplantae</taxon>
        <taxon>Streptophyta</taxon>
        <taxon>Embryophyta</taxon>
        <taxon>Tracheophyta</taxon>
        <taxon>Spermatophyta</taxon>
        <taxon>Magnoliopsida</taxon>
        <taxon>eudicotyledons</taxon>
        <taxon>Gunneridae</taxon>
        <taxon>Pentapetalae</taxon>
        <taxon>rosids</taxon>
        <taxon>fabids</taxon>
        <taxon>Fabales</taxon>
        <taxon>Fabaceae</taxon>
        <taxon>Papilionoideae</taxon>
        <taxon>50 kb inversion clade</taxon>
        <taxon>NPAAA clade</taxon>
        <taxon>indigoferoid/millettioid clade</taxon>
        <taxon>Phaseoleae</taxon>
        <taxon>Vigna</taxon>
    </lineage>
</organism>
<dbReference type="AlphaFoldDB" id="A0A0S3SXL5"/>
<name>A0A0S3SXL5_PHAAN</name>
<protein>
    <submittedName>
        <fullName evidence="2">Uncharacterized protein</fullName>
    </submittedName>
</protein>
<feature type="transmembrane region" description="Helical" evidence="1">
    <location>
        <begin position="63"/>
        <end position="84"/>
    </location>
</feature>
<keyword evidence="1" id="KW-0812">Transmembrane</keyword>
<keyword evidence="1" id="KW-0472">Membrane</keyword>
<keyword evidence="3" id="KW-1185">Reference proteome</keyword>
<sequence>MFFLFSLLDREVAAGLDSSFCHFLDACTPPIASQHSLFTVHTTLSSPKSSFSHSRRERVLDRFFFRHLSTVGVIFFLDTTPFLLAGP</sequence>
<evidence type="ECO:0000256" key="1">
    <source>
        <dbReference type="SAM" id="Phobius"/>
    </source>
</evidence>
<proteinExistence type="predicted"/>
<reference evidence="2 3" key="1">
    <citation type="journal article" date="2015" name="Sci. Rep.">
        <title>The power of single molecule real-time sequencing technology in the de novo assembly of a eukaryotic genome.</title>
        <authorList>
            <person name="Sakai H."/>
            <person name="Naito K."/>
            <person name="Ogiso-Tanaka E."/>
            <person name="Takahashi Y."/>
            <person name="Iseki K."/>
            <person name="Muto C."/>
            <person name="Satou K."/>
            <person name="Teruya K."/>
            <person name="Shiroma A."/>
            <person name="Shimoji M."/>
            <person name="Hirano T."/>
            <person name="Itoh T."/>
            <person name="Kaga A."/>
            <person name="Tomooka N."/>
        </authorList>
    </citation>
    <scope>NUCLEOTIDE SEQUENCE [LARGE SCALE GENOMIC DNA]</scope>
    <source>
        <strain evidence="3">cv. Shumari</strain>
    </source>
</reference>
<keyword evidence="1" id="KW-1133">Transmembrane helix</keyword>